<dbReference type="EMBL" id="AZHD01000021">
    <property type="protein sequence ID" value="OAA55047.1"/>
    <property type="molecule type" value="Genomic_DNA"/>
</dbReference>
<dbReference type="Proteomes" id="UP000076874">
    <property type="component" value="Unassembled WGS sequence"/>
</dbReference>
<dbReference type="PANTHER" id="PTHR37171:SF1">
    <property type="entry name" value="SERINE_THREONINE-PROTEIN KINASE YRZF-RELATED"/>
    <property type="match status" value="1"/>
</dbReference>
<dbReference type="AlphaFoldDB" id="A0A167N2J4"/>
<name>A0A167N2J4_9HYPO</name>
<organism evidence="1 2">
    <name type="scientific">Niveomyces insectorum RCEF 264</name>
    <dbReference type="NCBI Taxonomy" id="1081102"/>
    <lineage>
        <taxon>Eukaryota</taxon>
        <taxon>Fungi</taxon>
        <taxon>Dikarya</taxon>
        <taxon>Ascomycota</taxon>
        <taxon>Pezizomycotina</taxon>
        <taxon>Sordariomycetes</taxon>
        <taxon>Hypocreomycetidae</taxon>
        <taxon>Hypocreales</taxon>
        <taxon>Cordycipitaceae</taxon>
        <taxon>Niveomyces</taxon>
    </lineage>
</organism>
<dbReference type="SUPFAM" id="SSF56112">
    <property type="entry name" value="Protein kinase-like (PK-like)"/>
    <property type="match status" value="1"/>
</dbReference>
<evidence type="ECO:0000313" key="1">
    <source>
        <dbReference type="EMBL" id="OAA55047.1"/>
    </source>
</evidence>
<protein>
    <submittedName>
        <fullName evidence="1">Protein kinase-like domain protein</fullName>
    </submittedName>
</protein>
<dbReference type="PANTHER" id="PTHR37171">
    <property type="entry name" value="SERINE/THREONINE-PROTEIN KINASE YRZF-RELATED"/>
    <property type="match status" value="1"/>
</dbReference>
<accession>A0A167N2J4</accession>
<sequence>MYPHVFRATIIEGGWHRFIRSVLPIFPSFIQRAVRKVWPRYALPPCVVLKKLRDPFVDRKDLVSKKREFENEKAMYQELQCLQEIRIPTLYGEGRCDGKRTLVLSYIAGGTLRQQSPPRLTVEEFEQRLRPAVEDIANFGLGYDDIRLSNILLVDARIAFIDLECVCRVKPVHLELNTKCTIGEFVDRYKDYLPHADDEWS</sequence>
<dbReference type="InterPro" id="IPR052396">
    <property type="entry name" value="Meiotic_Drive_Suppr_Kinase"/>
</dbReference>
<dbReference type="GO" id="GO:0016301">
    <property type="term" value="F:kinase activity"/>
    <property type="evidence" value="ECO:0007669"/>
    <property type="project" value="UniProtKB-KW"/>
</dbReference>
<proteinExistence type="predicted"/>
<dbReference type="OrthoDB" id="4847384at2759"/>
<evidence type="ECO:0000313" key="2">
    <source>
        <dbReference type="Proteomes" id="UP000076874"/>
    </source>
</evidence>
<keyword evidence="1" id="KW-0418">Kinase</keyword>
<gene>
    <name evidence="1" type="ORF">SPI_08551</name>
</gene>
<comment type="caution">
    <text evidence="1">The sequence shown here is derived from an EMBL/GenBank/DDBJ whole genome shotgun (WGS) entry which is preliminary data.</text>
</comment>
<dbReference type="InterPro" id="IPR011009">
    <property type="entry name" value="Kinase-like_dom_sf"/>
</dbReference>
<reference evidence="1 2" key="1">
    <citation type="journal article" date="2016" name="Genome Biol. Evol.">
        <title>Divergent and convergent evolution of fungal pathogenicity.</title>
        <authorList>
            <person name="Shang Y."/>
            <person name="Xiao G."/>
            <person name="Zheng P."/>
            <person name="Cen K."/>
            <person name="Zhan S."/>
            <person name="Wang C."/>
        </authorList>
    </citation>
    <scope>NUCLEOTIDE SEQUENCE [LARGE SCALE GENOMIC DNA]</scope>
    <source>
        <strain evidence="1 2">RCEF 264</strain>
    </source>
</reference>
<keyword evidence="2" id="KW-1185">Reference proteome</keyword>
<keyword evidence="1" id="KW-0808">Transferase</keyword>